<dbReference type="Gene3D" id="3.30.450.20">
    <property type="entry name" value="PAS domain"/>
    <property type="match status" value="1"/>
</dbReference>
<dbReference type="Gene3D" id="3.30.565.10">
    <property type="entry name" value="Histidine kinase-like ATPase, C-terminal domain"/>
    <property type="match status" value="1"/>
</dbReference>
<keyword evidence="8" id="KW-0902">Two-component regulatory system</keyword>
<dbReference type="PANTHER" id="PTHR43065:SF10">
    <property type="entry name" value="PEROXIDE STRESS-ACTIVATED HISTIDINE KINASE MAK3"/>
    <property type="match status" value="1"/>
</dbReference>
<proteinExistence type="predicted"/>
<dbReference type="RefSeq" id="WP_265424498.1">
    <property type="nucleotide sequence ID" value="NZ_JAPFPW010000005.1"/>
</dbReference>
<evidence type="ECO:0000256" key="3">
    <source>
        <dbReference type="ARBA" id="ARBA00022553"/>
    </source>
</evidence>
<feature type="domain" description="PAC" evidence="10">
    <location>
        <begin position="196"/>
        <end position="248"/>
    </location>
</feature>
<keyword evidence="12" id="KW-1185">Reference proteome</keyword>
<dbReference type="CDD" id="cd00075">
    <property type="entry name" value="HATPase"/>
    <property type="match status" value="1"/>
</dbReference>
<dbReference type="SUPFAM" id="SSF47384">
    <property type="entry name" value="Homodimeric domain of signal transducing histidine kinase"/>
    <property type="match status" value="1"/>
</dbReference>
<name>A0ABT3N845_9BACT</name>
<dbReference type="Gene3D" id="1.10.287.130">
    <property type="match status" value="1"/>
</dbReference>
<accession>A0ABT3N845</accession>
<dbReference type="PRINTS" id="PR00344">
    <property type="entry name" value="BCTRLSENSOR"/>
</dbReference>
<comment type="catalytic activity">
    <reaction evidence="1">
        <text>ATP + protein L-histidine = ADP + protein N-phospho-L-histidine.</text>
        <dbReference type="EC" id="2.7.13.3"/>
    </reaction>
</comment>
<keyword evidence="4" id="KW-0808">Transferase</keyword>
<dbReference type="EC" id="2.7.13.3" evidence="2"/>
<evidence type="ECO:0000256" key="6">
    <source>
        <dbReference type="ARBA" id="ARBA00022777"/>
    </source>
</evidence>
<dbReference type="InterPro" id="IPR004358">
    <property type="entry name" value="Sig_transdc_His_kin-like_C"/>
</dbReference>
<keyword evidence="3" id="KW-0597">Phosphoprotein</keyword>
<reference evidence="11 12" key="1">
    <citation type="submission" date="2022-11" db="EMBL/GenBank/DDBJ databases">
        <title>Desulfobotulus tamanensis H1 sp. nov. - anaerobic, alkaliphilic, sulphate reducing bacterium isolated from terrestrial mud volcano.</title>
        <authorList>
            <person name="Frolova A."/>
            <person name="Merkel A.Y."/>
            <person name="Slobodkin A.I."/>
        </authorList>
    </citation>
    <scope>NUCLEOTIDE SEQUENCE [LARGE SCALE GENOMIC DNA]</scope>
    <source>
        <strain evidence="11 12">H1</strain>
    </source>
</reference>
<dbReference type="PROSITE" id="PS50109">
    <property type="entry name" value="HIS_KIN"/>
    <property type="match status" value="1"/>
</dbReference>
<dbReference type="InterPro" id="IPR036890">
    <property type="entry name" value="HATPase_C_sf"/>
</dbReference>
<dbReference type="InterPro" id="IPR036097">
    <property type="entry name" value="HisK_dim/P_sf"/>
</dbReference>
<dbReference type="InterPro" id="IPR005467">
    <property type="entry name" value="His_kinase_dom"/>
</dbReference>
<dbReference type="Proteomes" id="UP001209681">
    <property type="component" value="Unassembled WGS sequence"/>
</dbReference>
<evidence type="ECO:0000256" key="4">
    <source>
        <dbReference type="ARBA" id="ARBA00022679"/>
    </source>
</evidence>
<dbReference type="SUPFAM" id="SSF55785">
    <property type="entry name" value="PYP-like sensor domain (PAS domain)"/>
    <property type="match status" value="1"/>
</dbReference>
<keyword evidence="5" id="KW-0547">Nucleotide-binding</keyword>
<evidence type="ECO:0000256" key="2">
    <source>
        <dbReference type="ARBA" id="ARBA00012438"/>
    </source>
</evidence>
<evidence type="ECO:0000256" key="1">
    <source>
        <dbReference type="ARBA" id="ARBA00000085"/>
    </source>
</evidence>
<dbReference type="SMART" id="SM00387">
    <property type="entry name" value="HATPase_c"/>
    <property type="match status" value="1"/>
</dbReference>
<evidence type="ECO:0000313" key="12">
    <source>
        <dbReference type="Proteomes" id="UP001209681"/>
    </source>
</evidence>
<feature type="domain" description="Histidine kinase" evidence="9">
    <location>
        <begin position="255"/>
        <end position="472"/>
    </location>
</feature>
<dbReference type="Pfam" id="PF02518">
    <property type="entry name" value="HATPase_c"/>
    <property type="match status" value="1"/>
</dbReference>
<dbReference type="PROSITE" id="PS50113">
    <property type="entry name" value="PAC"/>
    <property type="match status" value="1"/>
</dbReference>
<dbReference type="GO" id="GO:0016301">
    <property type="term" value="F:kinase activity"/>
    <property type="evidence" value="ECO:0007669"/>
    <property type="project" value="UniProtKB-KW"/>
</dbReference>
<dbReference type="EMBL" id="JAPFPW010000005">
    <property type="protein sequence ID" value="MCW7753628.1"/>
    <property type="molecule type" value="Genomic_DNA"/>
</dbReference>
<evidence type="ECO:0000259" key="9">
    <source>
        <dbReference type="PROSITE" id="PS50109"/>
    </source>
</evidence>
<dbReference type="InterPro" id="IPR035965">
    <property type="entry name" value="PAS-like_dom_sf"/>
</dbReference>
<dbReference type="SUPFAM" id="SSF52172">
    <property type="entry name" value="CheY-like"/>
    <property type="match status" value="1"/>
</dbReference>
<comment type="caution">
    <text evidence="11">The sequence shown here is derived from an EMBL/GenBank/DDBJ whole genome shotgun (WGS) entry which is preliminary data.</text>
</comment>
<evidence type="ECO:0000259" key="10">
    <source>
        <dbReference type="PROSITE" id="PS50113"/>
    </source>
</evidence>
<organism evidence="11 12">
    <name type="scientific">Desulfobotulus pelophilus</name>
    <dbReference type="NCBI Taxonomy" id="2823377"/>
    <lineage>
        <taxon>Bacteria</taxon>
        <taxon>Pseudomonadati</taxon>
        <taxon>Thermodesulfobacteriota</taxon>
        <taxon>Desulfobacteria</taxon>
        <taxon>Desulfobacterales</taxon>
        <taxon>Desulfobacteraceae</taxon>
        <taxon>Desulfobotulus</taxon>
    </lineage>
</organism>
<dbReference type="InterPro" id="IPR000700">
    <property type="entry name" value="PAS-assoc_C"/>
</dbReference>
<protein>
    <recommendedName>
        <fullName evidence="2">histidine kinase</fullName>
        <ecNumber evidence="2">2.7.13.3</ecNumber>
    </recommendedName>
</protein>
<keyword evidence="7" id="KW-0067">ATP-binding</keyword>
<dbReference type="SUPFAM" id="SSF55874">
    <property type="entry name" value="ATPase domain of HSP90 chaperone/DNA topoisomerase II/histidine kinase"/>
    <property type="match status" value="1"/>
</dbReference>
<dbReference type="InterPro" id="IPR003594">
    <property type="entry name" value="HATPase_dom"/>
</dbReference>
<sequence length="488" mass="55725">MVLSIMWIPKDSQNTFLLSPFLDTDTVQLHIYPPESAEPFAWDADLVIWQMPADIQLAKVLADRVRSLAGRCDLVILGETAQEEDMLRCMDRGAVDLLFLPLRASDMTALLRRHIQRRQKEGEFLRLERIFHSAPCYITIQGKECNIRAVNRRFAQDFGVRAGLPCYMVYRDDPQVRSAPCPNCPLKKTIQDGTMHQSEMLMINRKGEEVRLLVWTAPIYDESGGFQEIMMVSTDVTNFHREREHLSHLGLMISTLSHSIKGLLTGMDGGIYLMSSGFLKNRTEDMEEGFEAVKHITQRLRSLVLDILFYAKDRPVDWERVDALSFFEDVFQTMAPRIRVQGIHFIPFFDSGLDFFEVDTGIFRTALINLLENALDACVADAEKDMHRIEMHARESDDANDVLIEIRDNGTGIDEETRKRMFTIFFSSKGRSGTGLGLFITSRIVHQHGGDIRVQSTPGEGTVFTLRMPKILGEMVRGKREILEQEKS</sequence>
<keyword evidence="6 11" id="KW-0418">Kinase</keyword>
<dbReference type="InterPro" id="IPR011006">
    <property type="entry name" value="CheY-like_superfamily"/>
</dbReference>
<dbReference type="PANTHER" id="PTHR43065">
    <property type="entry name" value="SENSOR HISTIDINE KINASE"/>
    <property type="match status" value="1"/>
</dbReference>
<evidence type="ECO:0000256" key="8">
    <source>
        <dbReference type="ARBA" id="ARBA00023012"/>
    </source>
</evidence>
<evidence type="ECO:0000256" key="7">
    <source>
        <dbReference type="ARBA" id="ARBA00022840"/>
    </source>
</evidence>
<evidence type="ECO:0000256" key="5">
    <source>
        <dbReference type="ARBA" id="ARBA00022741"/>
    </source>
</evidence>
<gene>
    <name evidence="11" type="ORF">OOT00_06470</name>
</gene>
<evidence type="ECO:0000313" key="11">
    <source>
        <dbReference type="EMBL" id="MCW7753628.1"/>
    </source>
</evidence>